<dbReference type="Pfam" id="PF13505">
    <property type="entry name" value="OMP_b-brl"/>
    <property type="match status" value="1"/>
</dbReference>
<name>A0ABS7CWL0_9BACT</name>
<dbReference type="Proteomes" id="UP000813018">
    <property type="component" value="Unassembled WGS sequence"/>
</dbReference>
<evidence type="ECO:0000313" key="5">
    <source>
        <dbReference type="Proteomes" id="UP000813018"/>
    </source>
</evidence>
<gene>
    <name evidence="4" type="ORF">K0O23_14015</name>
</gene>
<feature type="domain" description="Outer membrane protein beta-barrel" evidence="3">
    <location>
        <begin position="8"/>
        <end position="158"/>
    </location>
</feature>
<sequence>MKRLYLITLILLTALTTQAQQNSTTDFPTARPYLGMVEIGYLYGSSTSFGVKTYKTSPTVQVFNGYRFNKMFALGVTTGFDFYENVLVTPVALGLRGELLNSRISPIYGLDAGYGTTALSSENSGQKTHGGWMYSPAFGIRANTDNNTAFTFTVGYKNQRVETRQVNWNGTVDQEINYKRLTTRIGFMF</sequence>
<keyword evidence="5" id="KW-1185">Reference proteome</keyword>
<feature type="chain" id="PRO_5047213082" description="Outer membrane protein beta-barrel domain-containing protein" evidence="2">
    <location>
        <begin position="20"/>
        <end position="189"/>
    </location>
</feature>
<dbReference type="EMBL" id="JAHYXK010000012">
    <property type="protein sequence ID" value="MBW7468187.1"/>
    <property type="molecule type" value="Genomic_DNA"/>
</dbReference>
<dbReference type="RefSeq" id="WP_219878067.1">
    <property type="nucleotide sequence ID" value="NZ_JAHYXK010000012.1"/>
</dbReference>
<comment type="caution">
    <text evidence="4">The sequence shown here is derived from an EMBL/GenBank/DDBJ whole genome shotgun (WGS) entry which is preliminary data.</text>
</comment>
<dbReference type="InterPro" id="IPR027385">
    <property type="entry name" value="Beta-barrel_OMP"/>
</dbReference>
<protein>
    <recommendedName>
        <fullName evidence="3">Outer membrane protein beta-barrel domain-containing protein</fullName>
    </recommendedName>
</protein>
<reference evidence="4 5" key="1">
    <citation type="journal article" date="2016" name="Int. J. Syst. Evol. Microbiol.">
        <title>Pontibacter aydingkolensis sp. nov., isolated from soil of a salt lake.</title>
        <authorList>
            <person name="Osman G."/>
            <person name="Zhang T."/>
            <person name="Lou K."/>
            <person name="Gao Y."/>
            <person name="Chang W."/>
            <person name="Lin Q."/>
            <person name="Yang H.M."/>
            <person name="Huo X.D."/>
            <person name="Wang N."/>
        </authorList>
    </citation>
    <scope>NUCLEOTIDE SEQUENCE [LARGE SCALE GENOMIC DNA]</scope>
    <source>
        <strain evidence="4 5">KACC 19255</strain>
    </source>
</reference>
<evidence type="ECO:0000256" key="1">
    <source>
        <dbReference type="ARBA" id="ARBA00022729"/>
    </source>
</evidence>
<accession>A0ABS7CWL0</accession>
<evidence type="ECO:0000259" key="3">
    <source>
        <dbReference type="Pfam" id="PF13505"/>
    </source>
</evidence>
<evidence type="ECO:0000256" key="2">
    <source>
        <dbReference type="SAM" id="SignalP"/>
    </source>
</evidence>
<feature type="signal peptide" evidence="2">
    <location>
        <begin position="1"/>
        <end position="19"/>
    </location>
</feature>
<proteinExistence type="predicted"/>
<organism evidence="4 5">
    <name type="scientific">Pontibacter aydingkolensis</name>
    <dbReference type="NCBI Taxonomy" id="1911536"/>
    <lineage>
        <taxon>Bacteria</taxon>
        <taxon>Pseudomonadati</taxon>
        <taxon>Bacteroidota</taxon>
        <taxon>Cytophagia</taxon>
        <taxon>Cytophagales</taxon>
        <taxon>Hymenobacteraceae</taxon>
        <taxon>Pontibacter</taxon>
    </lineage>
</organism>
<keyword evidence="1 2" id="KW-0732">Signal</keyword>
<evidence type="ECO:0000313" key="4">
    <source>
        <dbReference type="EMBL" id="MBW7468187.1"/>
    </source>
</evidence>